<dbReference type="PANTHER" id="PTHR34210:SF1">
    <property type="entry name" value="OS03G0274700 PROTEIN"/>
    <property type="match status" value="1"/>
</dbReference>
<dbReference type="SUPFAM" id="SSF57756">
    <property type="entry name" value="Retrovirus zinc finger-like domains"/>
    <property type="match status" value="1"/>
</dbReference>
<dbReference type="InterPro" id="IPR036875">
    <property type="entry name" value="Znf_CCHC_sf"/>
</dbReference>
<feature type="domain" description="CCHC-type" evidence="3">
    <location>
        <begin position="92"/>
        <end position="107"/>
    </location>
</feature>
<evidence type="ECO:0000313" key="4">
    <source>
        <dbReference type="EMBL" id="KAJ4971165.1"/>
    </source>
</evidence>
<feature type="compositionally biased region" description="Polar residues" evidence="2">
    <location>
        <begin position="246"/>
        <end position="255"/>
    </location>
</feature>
<dbReference type="GO" id="GO:0003676">
    <property type="term" value="F:nucleic acid binding"/>
    <property type="evidence" value="ECO:0007669"/>
    <property type="project" value="InterPro"/>
</dbReference>
<dbReference type="AlphaFoldDB" id="A0A9Q0KIM0"/>
<dbReference type="PROSITE" id="PS50158">
    <property type="entry name" value="ZF_CCHC"/>
    <property type="match status" value="2"/>
</dbReference>
<organism evidence="4 5">
    <name type="scientific">Protea cynaroides</name>
    <dbReference type="NCBI Taxonomy" id="273540"/>
    <lineage>
        <taxon>Eukaryota</taxon>
        <taxon>Viridiplantae</taxon>
        <taxon>Streptophyta</taxon>
        <taxon>Embryophyta</taxon>
        <taxon>Tracheophyta</taxon>
        <taxon>Spermatophyta</taxon>
        <taxon>Magnoliopsida</taxon>
        <taxon>Proteales</taxon>
        <taxon>Proteaceae</taxon>
        <taxon>Protea</taxon>
    </lineage>
</organism>
<keyword evidence="5" id="KW-1185">Reference proteome</keyword>
<keyword evidence="1" id="KW-0863">Zinc-finger</keyword>
<dbReference type="InterPro" id="IPR001878">
    <property type="entry name" value="Znf_CCHC"/>
</dbReference>
<feature type="region of interest" description="Disordered" evidence="2">
    <location>
        <begin position="1"/>
        <end position="29"/>
    </location>
</feature>
<sequence>MLHQCEGSGEKASPSQDHNDSRPLKQGQGLKNLKDLSACPTCGKNHEGPCRYVSDTCYCCGGVGHIARHCPTPTNTKKKQKTSLNTKNDVTCFQCGNKGHYARKCPKPREGQFSQQEGVSPAQPQRQVTLQPKGQEQQEVLDSCIQDRACAMTAEDVDVSLSTVSGCLSICTGEELRMRRSGQYADSGVSAYVSAQMHHMSAQRMQHNSAMNNFRERPDALASEDEHHFLSSKTEGQWQWDRDGPKTSNSMSSLVYSEGQGGDPSRSYYHGERLDPKLALEKPVNRDPRSQSHEQDMEIGYEDNTSAHTFEGLEQKFLDEIMKLTKEQSDAEDAENARHREKINEINAQYQEKLTALRASHSTRRDEFLRRESQSRQLKYQQAEMRQYTNSMGQSLSDPQNYGVPVATAAAGEAHRAYASAQFDSYRERAQFLEAGRSHGFESRGSYPGGRVYNLGARRY</sequence>
<keyword evidence="1" id="KW-0862">Zinc</keyword>
<feature type="region of interest" description="Disordered" evidence="2">
    <location>
        <begin position="106"/>
        <end position="134"/>
    </location>
</feature>
<keyword evidence="1" id="KW-0479">Metal-binding</keyword>
<reference evidence="4" key="1">
    <citation type="journal article" date="2023" name="Plant J.">
        <title>The genome of the king protea, Protea cynaroides.</title>
        <authorList>
            <person name="Chang J."/>
            <person name="Duong T.A."/>
            <person name="Schoeman C."/>
            <person name="Ma X."/>
            <person name="Roodt D."/>
            <person name="Barker N."/>
            <person name="Li Z."/>
            <person name="Van de Peer Y."/>
            <person name="Mizrachi E."/>
        </authorList>
    </citation>
    <scope>NUCLEOTIDE SEQUENCE</scope>
    <source>
        <tissue evidence="4">Young leaves</tissue>
    </source>
</reference>
<feature type="compositionally biased region" description="Polar residues" evidence="2">
    <location>
        <begin position="112"/>
        <end position="134"/>
    </location>
</feature>
<evidence type="ECO:0000256" key="1">
    <source>
        <dbReference type="PROSITE-ProRule" id="PRU00047"/>
    </source>
</evidence>
<dbReference type="Proteomes" id="UP001141806">
    <property type="component" value="Unassembled WGS sequence"/>
</dbReference>
<evidence type="ECO:0000259" key="3">
    <source>
        <dbReference type="PROSITE" id="PS50158"/>
    </source>
</evidence>
<proteinExistence type="predicted"/>
<feature type="region of interest" description="Disordered" evidence="2">
    <location>
        <begin position="220"/>
        <end position="270"/>
    </location>
</feature>
<evidence type="ECO:0000256" key="2">
    <source>
        <dbReference type="SAM" id="MobiDB-lite"/>
    </source>
</evidence>
<feature type="domain" description="CCHC-type" evidence="3">
    <location>
        <begin position="57"/>
        <end position="71"/>
    </location>
</feature>
<gene>
    <name evidence="4" type="ORF">NE237_004264</name>
</gene>
<dbReference type="PANTHER" id="PTHR34210">
    <property type="entry name" value="OS01G0252900 PROTEIN"/>
    <property type="match status" value="1"/>
</dbReference>
<evidence type="ECO:0000313" key="5">
    <source>
        <dbReference type="Proteomes" id="UP001141806"/>
    </source>
</evidence>
<dbReference type="GO" id="GO:0008270">
    <property type="term" value="F:zinc ion binding"/>
    <property type="evidence" value="ECO:0007669"/>
    <property type="project" value="UniProtKB-KW"/>
</dbReference>
<dbReference type="OrthoDB" id="1899623at2759"/>
<protein>
    <recommendedName>
        <fullName evidence="3">CCHC-type domain-containing protein</fullName>
    </recommendedName>
</protein>
<dbReference type="Gene3D" id="4.10.60.10">
    <property type="entry name" value="Zinc finger, CCHC-type"/>
    <property type="match status" value="1"/>
</dbReference>
<comment type="caution">
    <text evidence="4">The sequence shown here is derived from an EMBL/GenBank/DDBJ whole genome shotgun (WGS) entry which is preliminary data.</text>
</comment>
<dbReference type="Pfam" id="PF00098">
    <property type="entry name" value="zf-CCHC"/>
    <property type="match status" value="1"/>
</dbReference>
<name>A0A9Q0KIM0_9MAGN</name>
<feature type="compositionally biased region" description="Basic and acidic residues" evidence="2">
    <location>
        <begin position="220"/>
        <end position="229"/>
    </location>
</feature>
<dbReference type="EMBL" id="JAMYWD010000005">
    <property type="protein sequence ID" value="KAJ4971165.1"/>
    <property type="molecule type" value="Genomic_DNA"/>
</dbReference>
<dbReference type="SMART" id="SM00343">
    <property type="entry name" value="ZnF_C2HC"/>
    <property type="match status" value="2"/>
</dbReference>
<accession>A0A9Q0KIM0</accession>